<name>A0A2A4I6B3_9SPHN</name>
<comment type="caution">
    <text evidence="1">The sequence shown here is derived from an EMBL/GenBank/DDBJ whole genome shotgun (WGS) entry which is preliminary data.</text>
</comment>
<dbReference type="AlphaFoldDB" id="A0A2A4I6B3"/>
<dbReference type="RefSeq" id="WP_066713577.1">
    <property type="nucleotide sequence ID" value="NZ_JBHIWA010000014.1"/>
</dbReference>
<gene>
    <name evidence="1" type="ORF">COA07_12020</name>
</gene>
<organism evidence="1 2">
    <name type="scientific">Sphingomonas adhaesiva</name>
    <dbReference type="NCBI Taxonomy" id="28212"/>
    <lineage>
        <taxon>Bacteria</taxon>
        <taxon>Pseudomonadati</taxon>
        <taxon>Pseudomonadota</taxon>
        <taxon>Alphaproteobacteria</taxon>
        <taxon>Sphingomonadales</taxon>
        <taxon>Sphingomonadaceae</taxon>
        <taxon>Sphingomonas</taxon>
    </lineage>
</organism>
<keyword evidence="2" id="KW-1185">Reference proteome</keyword>
<evidence type="ECO:0000313" key="2">
    <source>
        <dbReference type="Proteomes" id="UP000218323"/>
    </source>
</evidence>
<sequence length="136" mass="13818">MSIEAIAASAAGAGGAGIAMPPADTIQAGPNASIADITSFQSSMTAAASGASPVGGPDQLSPAIKAMFTQLEKVNGEARNVADYAQAASAKGADMTPGEVVNLTMKCHEFMFHCQLTSNIANRTSDGVQQLFRQQS</sequence>
<reference evidence="1 2" key="1">
    <citation type="submission" date="2017-09" db="EMBL/GenBank/DDBJ databases">
        <title>Sphingomonas adhaesiva DSM 7418, whole genome shotgun sequence.</title>
        <authorList>
            <person name="Feng G."/>
            <person name="Zhu H."/>
        </authorList>
    </citation>
    <scope>NUCLEOTIDE SEQUENCE [LARGE SCALE GENOMIC DNA]</scope>
    <source>
        <strain evidence="1 2">DSM 7418</strain>
    </source>
</reference>
<dbReference type="EMBL" id="NWVC01000005">
    <property type="protein sequence ID" value="PCG14025.1"/>
    <property type="molecule type" value="Genomic_DNA"/>
</dbReference>
<dbReference type="Proteomes" id="UP000218323">
    <property type="component" value="Unassembled WGS sequence"/>
</dbReference>
<protein>
    <submittedName>
        <fullName evidence="1">Uncharacterized protein</fullName>
    </submittedName>
</protein>
<evidence type="ECO:0000313" key="1">
    <source>
        <dbReference type="EMBL" id="PCG14025.1"/>
    </source>
</evidence>
<accession>A0A2A4I6B3</accession>
<proteinExistence type="predicted"/>